<evidence type="ECO:0000313" key="3">
    <source>
        <dbReference type="Proteomes" id="UP000242715"/>
    </source>
</evidence>
<dbReference type="AlphaFoldDB" id="A0A2Z6N6D8"/>
<dbReference type="OrthoDB" id="689430at2759"/>
<sequence length="226" mass="25565">MLVDREGLWFRVLAARYRLERGRLCVGGTSGSQWWRELQRIRDGGGELGGEWFGELITKKVGDRSDTFFWSDPWLAGIPLCERFGRLFDLAENKSTSVDHSSDRRQWQPDLDRGYIIRGAYQLLTDQDVTPLEGAAGLIWNSQVPLKVSILVLRLLRDRLPTKANLITRGILSSAAHLCVSSCGADESTLVPLAEHFRLPLVSSQFLDWFFFGDSAESSRSLRSVY</sequence>
<reference evidence="3" key="1">
    <citation type="journal article" date="2017" name="Front. Plant Sci.">
        <title>Climate Clever Clovers: New Paradigm to Reduce the Environmental Footprint of Ruminants by Breeding Low Methanogenic Forages Utilizing Haplotype Variation.</title>
        <authorList>
            <person name="Kaur P."/>
            <person name="Appels R."/>
            <person name="Bayer P.E."/>
            <person name="Keeble-Gagnere G."/>
            <person name="Wang J."/>
            <person name="Hirakawa H."/>
            <person name="Shirasawa K."/>
            <person name="Vercoe P."/>
            <person name="Stefanova K."/>
            <person name="Durmic Z."/>
            <person name="Nichols P."/>
            <person name="Revell C."/>
            <person name="Isobe S.N."/>
            <person name="Edwards D."/>
            <person name="Erskine W."/>
        </authorList>
    </citation>
    <scope>NUCLEOTIDE SEQUENCE [LARGE SCALE GENOMIC DNA]</scope>
    <source>
        <strain evidence="3">cv. Daliak</strain>
    </source>
</reference>
<protein>
    <recommendedName>
        <fullName evidence="1">Reverse transcriptase zinc-binding domain-containing protein</fullName>
    </recommendedName>
</protein>
<evidence type="ECO:0000313" key="2">
    <source>
        <dbReference type="EMBL" id="GAU40454.1"/>
    </source>
</evidence>
<proteinExistence type="predicted"/>
<feature type="domain" description="Reverse transcriptase zinc-binding" evidence="1">
    <location>
        <begin position="116"/>
        <end position="181"/>
    </location>
</feature>
<dbReference type="EMBL" id="DF973808">
    <property type="protein sequence ID" value="GAU40454.1"/>
    <property type="molecule type" value="Genomic_DNA"/>
</dbReference>
<gene>
    <name evidence="2" type="ORF">TSUD_141340</name>
</gene>
<dbReference type="PANTHER" id="PTHR36617">
    <property type="entry name" value="PROTEIN, PUTATIVE-RELATED"/>
    <property type="match status" value="1"/>
</dbReference>
<dbReference type="Proteomes" id="UP000242715">
    <property type="component" value="Unassembled WGS sequence"/>
</dbReference>
<accession>A0A2Z6N6D8</accession>
<dbReference type="InterPro" id="IPR026960">
    <property type="entry name" value="RVT-Znf"/>
</dbReference>
<organism evidence="2 3">
    <name type="scientific">Trifolium subterraneum</name>
    <name type="common">Subterranean clover</name>
    <dbReference type="NCBI Taxonomy" id="3900"/>
    <lineage>
        <taxon>Eukaryota</taxon>
        <taxon>Viridiplantae</taxon>
        <taxon>Streptophyta</taxon>
        <taxon>Embryophyta</taxon>
        <taxon>Tracheophyta</taxon>
        <taxon>Spermatophyta</taxon>
        <taxon>Magnoliopsida</taxon>
        <taxon>eudicotyledons</taxon>
        <taxon>Gunneridae</taxon>
        <taxon>Pentapetalae</taxon>
        <taxon>rosids</taxon>
        <taxon>fabids</taxon>
        <taxon>Fabales</taxon>
        <taxon>Fabaceae</taxon>
        <taxon>Papilionoideae</taxon>
        <taxon>50 kb inversion clade</taxon>
        <taxon>NPAAA clade</taxon>
        <taxon>Hologalegina</taxon>
        <taxon>IRL clade</taxon>
        <taxon>Trifolieae</taxon>
        <taxon>Trifolium</taxon>
    </lineage>
</organism>
<evidence type="ECO:0000259" key="1">
    <source>
        <dbReference type="Pfam" id="PF13966"/>
    </source>
</evidence>
<dbReference type="PANTHER" id="PTHR36617:SF5">
    <property type="entry name" value="OS05G0421675 PROTEIN"/>
    <property type="match status" value="1"/>
</dbReference>
<dbReference type="Pfam" id="PF13966">
    <property type="entry name" value="zf-RVT"/>
    <property type="match status" value="1"/>
</dbReference>
<keyword evidence="3" id="KW-1185">Reference proteome</keyword>
<name>A0A2Z6N6D8_TRISU</name>